<evidence type="ECO:0000313" key="1">
    <source>
        <dbReference type="EMBL" id="KAL3803459.1"/>
    </source>
</evidence>
<accession>A0ABD3QU96</accession>
<gene>
    <name evidence="1" type="ORF">ACHAWO_002467</name>
</gene>
<dbReference type="Proteomes" id="UP001530400">
    <property type="component" value="Unassembled WGS sequence"/>
</dbReference>
<keyword evidence="2" id="KW-1185">Reference proteome</keyword>
<proteinExistence type="predicted"/>
<name>A0ABD3QU96_9STRA</name>
<dbReference type="AlphaFoldDB" id="A0ABD3QU96"/>
<sequence>SPVFLSLPDHNGCPETYNASQSYQANDKVSSLIDDSNSAVYKCSQDVHESGFCSVFKPNNKKMGWSLIAYCHVTMSPATSPNFHELSEIRSGCPGEYDLSIVYEPVPVAVSDQPDNVMVYECNKEWPHYVYCNAGINFAPVSSDNWSLGWIRTRLHRAPHQFNILNRNVNTTKGQLLSLSMAGRIAAY</sequence>
<evidence type="ECO:0000313" key="2">
    <source>
        <dbReference type="Proteomes" id="UP001530400"/>
    </source>
</evidence>
<dbReference type="EMBL" id="JALLPJ020000068">
    <property type="protein sequence ID" value="KAL3803459.1"/>
    <property type="molecule type" value="Genomic_DNA"/>
</dbReference>
<comment type="caution">
    <text evidence="1">The sequence shown here is derived from an EMBL/GenBank/DDBJ whole genome shotgun (WGS) entry which is preliminary data.</text>
</comment>
<feature type="non-terminal residue" evidence="1">
    <location>
        <position position="1"/>
    </location>
</feature>
<organism evidence="1 2">
    <name type="scientific">Cyclotella atomus</name>
    <dbReference type="NCBI Taxonomy" id="382360"/>
    <lineage>
        <taxon>Eukaryota</taxon>
        <taxon>Sar</taxon>
        <taxon>Stramenopiles</taxon>
        <taxon>Ochrophyta</taxon>
        <taxon>Bacillariophyta</taxon>
        <taxon>Coscinodiscophyceae</taxon>
        <taxon>Thalassiosirophycidae</taxon>
        <taxon>Stephanodiscales</taxon>
        <taxon>Stephanodiscaceae</taxon>
        <taxon>Cyclotella</taxon>
    </lineage>
</organism>
<protein>
    <submittedName>
        <fullName evidence="1">Uncharacterized protein</fullName>
    </submittedName>
</protein>
<reference evidence="1 2" key="1">
    <citation type="submission" date="2024-10" db="EMBL/GenBank/DDBJ databases">
        <title>Updated reference genomes for cyclostephanoid diatoms.</title>
        <authorList>
            <person name="Roberts W.R."/>
            <person name="Alverson A.J."/>
        </authorList>
    </citation>
    <scope>NUCLEOTIDE SEQUENCE [LARGE SCALE GENOMIC DNA]</scope>
    <source>
        <strain evidence="1 2">AJA010-31</strain>
    </source>
</reference>